<protein>
    <submittedName>
        <fullName evidence="1">Uncharacterized protein</fullName>
    </submittedName>
</protein>
<dbReference type="AlphaFoldDB" id="A0AAW7Z274"/>
<evidence type="ECO:0000313" key="2">
    <source>
        <dbReference type="Proteomes" id="UP001170717"/>
    </source>
</evidence>
<sequence>MIATTENSNTPAWENEQLASNHLFSLTVLFLRCTFKNAIHYCFEEIDAHA</sequence>
<accession>A0AAW7Z274</accession>
<dbReference type="GeneID" id="83260220"/>
<dbReference type="Proteomes" id="UP001170717">
    <property type="component" value="Unassembled WGS sequence"/>
</dbReference>
<comment type="caution">
    <text evidence="1">The sequence shown here is derived from an EMBL/GenBank/DDBJ whole genome shotgun (WGS) entry which is preliminary data.</text>
</comment>
<dbReference type="RefSeq" id="WP_156454641.1">
    <property type="nucleotide sequence ID" value="NZ_CAXIBE010000061.1"/>
</dbReference>
<name>A0AAW7Z274_9ALTE</name>
<gene>
    <name evidence="1" type="ORF">Q4527_08225</name>
</gene>
<organism evidence="1 2">
    <name type="scientific">Alteromonas stellipolaris</name>
    <dbReference type="NCBI Taxonomy" id="233316"/>
    <lineage>
        <taxon>Bacteria</taxon>
        <taxon>Pseudomonadati</taxon>
        <taxon>Pseudomonadota</taxon>
        <taxon>Gammaproteobacteria</taxon>
        <taxon>Alteromonadales</taxon>
        <taxon>Alteromonadaceae</taxon>
        <taxon>Alteromonas/Salinimonas group</taxon>
        <taxon>Alteromonas</taxon>
    </lineage>
</organism>
<proteinExistence type="predicted"/>
<evidence type="ECO:0000313" key="1">
    <source>
        <dbReference type="EMBL" id="MDO6577377.1"/>
    </source>
</evidence>
<dbReference type="EMBL" id="JAUOQI010000004">
    <property type="protein sequence ID" value="MDO6577377.1"/>
    <property type="molecule type" value="Genomic_DNA"/>
</dbReference>
<reference evidence="1" key="1">
    <citation type="submission" date="2023-07" db="EMBL/GenBank/DDBJ databases">
        <title>Genome content predicts the carbon catabolic preferences of heterotrophic bacteria.</title>
        <authorList>
            <person name="Gralka M."/>
        </authorList>
    </citation>
    <scope>NUCLEOTIDE SEQUENCE</scope>
    <source>
        <strain evidence="1">F2M12</strain>
    </source>
</reference>